<dbReference type="InterPro" id="IPR002919">
    <property type="entry name" value="TIL_dom"/>
</dbReference>
<feature type="domain" description="TIL" evidence="2">
    <location>
        <begin position="78"/>
        <end position="133"/>
    </location>
</feature>
<dbReference type="SUPFAM" id="SSF57567">
    <property type="entry name" value="Serine protease inhibitors"/>
    <property type="match status" value="1"/>
</dbReference>
<proteinExistence type="predicted"/>
<keyword evidence="1" id="KW-0646">Protease inhibitor</keyword>
<dbReference type="EMBL" id="AZBU02000001">
    <property type="protein sequence ID" value="TMS36563.1"/>
    <property type="molecule type" value="Genomic_DNA"/>
</dbReference>
<dbReference type="AlphaFoldDB" id="A0A4V6I840"/>
<gene>
    <name evidence="3" type="ORF">L596_003699</name>
</gene>
<dbReference type="EMBL" id="CM016762">
    <property type="protein sequence ID" value="TMS36563.1"/>
    <property type="molecule type" value="Genomic_DNA"/>
</dbReference>
<dbReference type="GO" id="GO:0004867">
    <property type="term" value="F:serine-type endopeptidase inhibitor activity"/>
    <property type="evidence" value="ECO:0007669"/>
    <property type="project" value="UniProtKB-KW"/>
</dbReference>
<dbReference type="CDD" id="cd19941">
    <property type="entry name" value="TIL"/>
    <property type="match status" value="1"/>
</dbReference>
<evidence type="ECO:0000313" key="3">
    <source>
        <dbReference type="EMBL" id="TMS36563.1"/>
    </source>
</evidence>
<evidence type="ECO:0000256" key="1">
    <source>
        <dbReference type="ARBA" id="ARBA00022900"/>
    </source>
</evidence>
<keyword evidence="1" id="KW-0722">Serine protease inhibitor</keyword>
<accession>A0A4V6I840</accession>
<reference evidence="3 4" key="2">
    <citation type="journal article" date="2019" name="G3 (Bethesda)">
        <title>Hybrid Assembly of the Genome of the Entomopathogenic Nematode Steinernema carpocapsae Identifies the X-Chromosome.</title>
        <authorList>
            <person name="Serra L."/>
            <person name="Macchietto M."/>
            <person name="Macias-Munoz A."/>
            <person name="McGill C.J."/>
            <person name="Rodriguez I.M."/>
            <person name="Rodriguez B."/>
            <person name="Murad R."/>
            <person name="Mortazavi A."/>
        </authorList>
    </citation>
    <scope>NUCLEOTIDE SEQUENCE [LARGE SCALE GENOMIC DNA]</scope>
    <source>
        <strain evidence="3 4">ALL</strain>
    </source>
</reference>
<dbReference type="Gene3D" id="2.10.25.10">
    <property type="entry name" value="Laminin"/>
    <property type="match status" value="1"/>
</dbReference>
<name>A0A4V6I840_STECR</name>
<keyword evidence="4" id="KW-1185">Reference proteome</keyword>
<sequence length="143" mass="15210">MCDSTTGNCVRLDLCAAISCPMGSACDLKTGNCISYSARSSRVPCDGVRCPQNYQCEASTGLCVRQKLAKSANKINDCPANSHYTNCGSPCPYTCNNVYPSCSNRKCAKTCQCNDGFVQVSVTNSTCVPAKKCANLNVDCKCL</sequence>
<reference evidence="3 4" key="1">
    <citation type="journal article" date="2015" name="Genome Biol.">
        <title>Comparative genomics of Steinernema reveals deeply conserved gene regulatory networks.</title>
        <authorList>
            <person name="Dillman A.R."/>
            <person name="Macchietto M."/>
            <person name="Porter C.F."/>
            <person name="Rogers A."/>
            <person name="Williams B."/>
            <person name="Antoshechkin I."/>
            <person name="Lee M.M."/>
            <person name="Goodwin Z."/>
            <person name="Lu X."/>
            <person name="Lewis E.E."/>
            <person name="Goodrich-Blair H."/>
            <person name="Stock S.P."/>
            <person name="Adams B.J."/>
            <person name="Sternberg P.W."/>
            <person name="Mortazavi A."/>
        </authorList>
    </citation>
    <scope>NUCLEOTIDE SEQUENCE [LARGE SCALE GENOMIC DNA]</scope>
    <source>
        <strain evidence="3 4">ALL</strain>
    </source>
</reference>
<dbReference type="InterPro" id="IPR036084">
    <property type="entry name" value="Ser_inhib-like_sf"/>
</dbReference>
<protein>
    <recommendedName>
        <fullName evidence="2">TIL domain-containing protein</fullName>
    </recommendedName>
</protein>
<evidence type="ECO:0000259" key="2">
    <source>
        <dbReference type="Pfam" id="PF01826"/>
    </source>
</evidence>
<organism evidence="3 4">
    <name type="scientific">Steinernema carpocapsae</name>
    <name type="common">Entomopathogenic nematode</name>
    <dbReference type="NCBI Taxonomy" id="34508"/>
    <lineage>
        <taxon>Eukaryota</taxon>
        <taxon>Metazoa</taxon>
        <taxon>Ecdysozoa</taxon>
        <taxon>Nematoda</taxon>
        <taxon>Chromadorea</taxon>
        <taxon>Rhabditida</taxon>
        <taxon>Tylenchina</taxon>
        <taxon>Panagrolaimomorpha</taxon>
        <taxon>Strongyloidoidea</taxon>
        <taxon>Steinernematidae</taxon>
        <taxon>Steinernema</taxon>
    </lineage>
</organism>
<dbReference type="Pfam" id="PF01826">
    <property type="entry name" value="TIL"/>
    <property type="match status" value="1"/>
</dbReference>
<comment type="caution">
    <text evidence="3">The sequence shown here is derived from an EMBL/GenBank/DDBJ whole genome shotgun (WGS) entry which is preliminary data.</text>
</comment>
<dbReference type="Proteomes" id="UP000298663">
    <property type="component" value="Chromosome X"/>
</dbReference>
<evidence type="ECO:0000313" key="4">
    <source>
        <dbReference type="Proteomes" id="UP000298663"/>
    </source>
</evidence>